<dbReference type="PROSITE" id="PS51257">
    <property type="entry name" value="PROKAR_LIPOPROTEIN"/>
    <property type="match status" value="1"/>
</dbReference>
<evidence type="ECO:0008006" key="3">
    <source>
        <dbReference type="Google" id="ProtNLM"/>
    </source>
</evidence>
<dbReference type="Proteomes" id="UP001200430">
    <property type="component" value="Unassembled WGS sequence"/>
</dbReference>
<evidence type="ECO:0000313" key="2">
    <source>
        <dbReference type="Proteomes" id="UP001200430"/>
    </source>
</evidence>
<dbReference type="RefSeq" id="WP_236099308.1">
    <property type="nucleotide sequence ID" value="NZ_JAKGUD010000006.1"/>
</dbReference>
<reference evidence="1 2" key="1">
    <citation type="submission" date="2022-01" db="EMBL/GenBank/DDBJ databases">
        <title>Dethiosulfovibrio faecalis sp. nov., a novel proteolytic, non-sulfur-reducing bacterium isolated from a marine aquaculture solid waste bioreactor.</title>
        <authorList>
            <person name="Grabowski S."/>
            <person name="Apolinario E."/>
            <person name="Schneider N."/>
            <person name="Marshall C.W."/>
            <person name="Sowers K.R."/>
        </authorList>
    </citation>
    <scope>NUCLEOTIDE SEQUENCE [LARGE SCALE GENOMIC DNA]</scope>
    <source>
        <strain evidence="1 2">DSM 12537</strain>
    </source>
</reference>
<proteinExistence type="predicted"/>
<organism evidence="1 2">
    <name type="scientific">Dethiosulfovibrio marinus</name>
    <dbReference type="NCBI Taxonomy" id="133532"/>
    <lineage>
        <taxon>Bacteria</taxon>
        <taxon>Thermotogati</taxon>
        <taxon>Synergistota</taxon>
        <taxon>Synergistia</taxon>
        <taxon>Synergistales</taxon>
        <taxon>Dethiosulfovibrionaceae</taxon>
        <taxon>Dethiosulfovibrio</taxon>
    </lineage>
</organism>
<comment type="caution">
    <text evidence="1">The sequence shown here is derived from an EMBL/GenBank/DDBJ whole genome shotgun (WGS) entry which is preliminary data.</text>
</comment>
<gene>
    <name evidence="1" type="ORF">L2W38_07130</name>
</gene>
<evidence type="ECO:0000313" key="1">
    <source>
        <dbReference type="EMBL" id="MCF4142585.1"/>
    </source>
</evidence>
<dbReference type="EMBL" id="JAKGUD010000006">
    <property type="protein sequence ID" value="MCF4142585.1"/>
    <property type="molecule type" value="Genomic_DNA"/>
</dbReference>
<protein>
    <recommendedName>
        <fullName evidence="3">EF-hand domain-containing protein</fullName>
    </recommendedName>
</protein>
<sequence>MKFKLKQNIILICIVALLTAALFGTGGCGGGSSLPATPKEIEPGSEYEGTLSFNDNGEETILMSTRYEAHNIETSASLPPAVALFVTEEKYLDETSGKLKASSNTSFITENDVETFLKNTWDPFYDGKDDEGVNAREFLDFLTEYNMPMDQFFRFLEATGGSVGELDNIVKVYSSQLEELDGKDVFNEIESFCDLTGIELETYFTDIKETFTTYSVFCSKLVELGTGQSGLYSSYVDWYMEQETELADPFGSFLSYLKNKSNNAKNGENKIDPVEIGKLGLEIMKFGWDVIKDGKPQLSADGAFTSVLRKDTSGLDYGYTKTNKTGTIEFKVTDAWIKSWVLIDAKMKGVASYAATNPNFGGQYLPNVQLDVESAYLIWGMNLNVNAQVSNVINVSSVDNPDPVIDVIAKVNAGWLFQSFKESAYFKVQGSKGISFEGWK</sequence>
<keyword evidence="2" id="KW-1185">Reference proteome</keyword>
<accession>A0ABS9EN19</accession>
<name>A0ABS9EN19_9BACT</name>